<evidence type="ECO:0000313" key="1">
    <source>
        <dbReference type="EMBL" id="CCH67870.1"/>
    </source>
</evidence>
<protein>
    <submittedName>
        <fullName evidence="1">Uncharacterized protein</fullName>
    </submittedName>
</protein>
<sequence>MDKGEFFNTIVSIYFPGLYQEEKLLGIGLVTIYFYGW</sequence>
<reference evidence="1 2" key="1">
    <citation type="submission" date="2012-05" db="EMBL/GenBank/DDBJ databases">
        <authorList>
            <person name="Hilton J."/>
        </authorList>
    </citation>
    <scope>NUCLEOTIDE SEQUENCE [LARGE SCALE GENOMIC DNA]</scope>
    <source>
        <strain evidence="1 2">HH01</strain>
    </source>
</reference>
<gene>
    <name evidence="1" type="ORF">RINTHH_17150</name>
</gene>
<dbReference type="AlphaFoldDB" id="M1X332"/>
<keyword evidence="2" id="KW-1185">Reference proteome</keyword>
<organism evidence="1 2">
    <name type="scientific">Richelia intracellularis HH01</name>
    <dbReference type="NCBI Taxonomy" id="1165094"/>
    <lineage>
        <taxon>Bacteria</taxon>
        <taxon>Bacillati</taxon>
        <taxon>Cyanobacteriota</taxon>
        <taxon>Cyanophyceae</taxon>
        <taxon>Nostocales</taxon>
        <taxon>Nostocaceae</taxon>
        <taxon>Richelia</taxon>
    </lineage>
</organism>
<dbReference type="Proteomes" id="UP000053051">
    <property type="component" value="Unassembled WGS sequence"/>
</dbReference>
<proteinExistence type="predicted"/>
<name>M1X332_9NOST</name>
<comment type="caution">
    <text evidence="1">The sequence shown here is derived from an EMBL/GenBank/DDBJ whole genome shotgun (WGS) entry which is preliminary data.</text>
</comment>
<evidence type="ECO:0000313" key="2">
    <source>
        <dbReference type="Proteomes" id="UP000053051"/>
    </source>
</evidence>
<accession>M1X332</accession>
<reference evidence="2" key="2">
    <citation type="submission" date="2016-01" db="EMBL/GenBank/DDBJ databases">
        <title>Diatom-associated endosymboitic cyanobacterium lacks core nitrogen metabolism enzymes.</title>
        <authorList>
            <person name="Hilton J.A."/>
            <person name="Foster R.A."/>
            <person name="Tripp H.J."/>
            <person name="Carter B.J."/>
            <person name="Zehr J.P."/>
            <person name="Villareal T.A."/>
        </authorList>
    </citation>
    <scope>NUCLEOTIDE SEQUENCE [LARGE SCALE GENOMIC DNA]</scope>
    <source>
        <strain evidence="2">HH01</strain>
    </source>
</reference>
<dbReference type="EMBL" id="CAIY01000069">
    <property type="protein sequence ID" value="CCH67870.1"/>
    <property type="molecule type" value="Genomic_DNA"/>
</dbReference>